<accession>A0A2L2T8N4</accession>
<sequence>MTTNSGRQPRIRSVAVKFPSFGKGFPLLKDLDLLYYREYASHCDTPAYQCLVMTPDYASLAAQGGASIAVKDMVASKV</sequence>
<keyword evidence="2" id="KW-1185">Reference proteome</keyword>
<name>A0A2L2T8N4_9HYPO</name>
<reference evidence="2" key="1">
    <citation type="submission" date="2014-10" db="EMBL/GenBank/DDBJ databases">
        <authorList>
            <person name="King R."/>
        </authorList>
    </citation>
    <scope>NUCLEOTIDE SEQUENCE [LARGE SCALE GENOMIC DNA]</scope>
    <source>
        <strain evidence="2">A3/5</strain>
    </source>
</reference>
<dbReference type="AlphaFoldDB" id="A0A2L2T8N4"/>
<protein>
    <submittedName>
        <fullName evidence="1">Uncharacterized protein</fullName>
    </submittedName>
</protein>
<dbReference type="Proteomes" id="UP000245910">
    <property type="component" value="Chromosome I"/>
</dbReference>
<organism evidence="1 2">
    <name type="scientific">Fusarium venenatum</name>
    <dbReference type="NCBI Taxonomy" id="56646"/>
    <lineage>
        <taxon>Eukaryota</taxon>
        <taxon>Fungi</taxon>
        <taxon>Dikarya</taxon>
        <taxon>Ascomycota</taxon>
        <taxon>Pezizomycotina</taxon>
        <taxon>Sordariomycetes</taxon>
        <taxon>Hypocreomycetidae</taxon>
        <taxon>Hypocreales</taxon>
        <taxon>Nectriaceae</taxon>
        <taxon>Fusarium</taxon>
    </lineage>
</organism>
<dbReference type="EMBL" id="LN649229">
    <property type="protein sequence ID" value="CEI66338.1"/>
    <property type="molecule type" value="Genomic_DNA"/>
</dbReference>
<evidence type="ECO:0000313" key="1">
    <source>
        <dbReference type="EMBL" id="CEI66338.1"/>
    </source>
</evidence>
<evidence type="ECO:0000313" key="2">
    <source>
        <dbReference type="Proteomes" id="UP000245910"/>
    </source>
</evidence>
<proteinExistence type="predicted"/>